<dbReference type="Gramene" id="TKW25564">
    <property type="protein sequence ID" value="TKW25564"/>
    <property type="gene ID" value="SEVIR_3G127600v2"/>
</dbReference>
<sequence length="196" mass="21551">MAGGKATYYAVLGVARDASATEIRSAWRRLSLKWHPDKMKRVDDDARLKERALARYLEIQEAYKVLSDRERKAMYDAGLRMQMQFDAATQNGADKEGRGPNNMDELTAMMDRMKTDSEESDGEPRPAAAGGAGRPGKKGSSSPSSPATVRIDLSVKFTPAAGTSRGGGPSGPRRPARPRKTMLDPVLGRKLRWRKD</sequence>
<dbReference type="InterPro" id="IPR001623">
    <property type="entry name" value="DnaJ_domain"/>
</dbReference>
<dbReference type="SUPFAM" id="SSF46565">
    <property type="entry name" value="Chaperone J-domain"/>
    <property type="match status" value="1"/>
</dbReference>
<feature type="region of interest" description="Disordered" evidence="1">
    <location>
        <begin position="113"/>
        <end position="196"/>
    </location>
</feature>
<accession>A0A4U6VBG4</accession>
<dbReference type="OMA" id="GATNKRC"/>
<dbReference type="SMART" id="SM00271">
    <property type="entry name" value="DnaJ"/>
    <property type="match status" value="1"/>
</dbReference>
<dbReference type="InterPro" id="IPR036869">
    <property type="entry name" value="J_dom_sf"/>
</dbReference>
<dbReference type="AlphaFoldDB" id="A0A4U6VBG4"/>
<reference evidence="3" key="1">
    <citation type="submission" date="2019-03" db="EMBL/GenBank/DDBJ databases">
        <title>WGS assembly of Setaria viridis.</title>
        <authorList>
            <person name="Huang P."/>
            <person name="Jenkins J."/>
            <person name="Grimwood J."/>
            <person name="Barry K."/>
            <person name="Healey A."/>
            <person name="Mamidi S."/>
            <person name="Sreedasyam A."/>
            <person name="Shu S."/>
            <person name="Feldman M."/>
            <person name="Wu J."/>
            <person name="Yu Y."/>
            <person name="Chen C."/>
            <person name="Johnson J."/>
            <person name="Rokhsar D."/>
            <person name="Baxter I."/>
            <person name="Schmutz J."/>
            <person name="Brutnell T."/>
            <person name="Kellogg E."/>
        </authorList>
    </citation>
    <scope>NUCLEOTIDE SEQUENCE [LARGE SCALE GENOMIC DNA]</scope>
</reference>
<evidence type="ECO:0000313" key="4">
    <source>
        <dbReference type="Proteomes" id="UP000298652"/>
    </source>
</evidence>
<dbReference type="GO" id="GO:0005783">
    <property type="term" value="C:endoplasmic reticulum"/>
    <property type="evidence" value="ECO:0007669"/>
    <property type="project" value="UniProtKB-ARBA"/>
</dbReference>
<dbReference type="EMBL" id="CM016554">
    <property type="protein sequence ID" value="TKW25564.1"/>
    <property type="molecule type" value="Genomic_DNA"/>
</dbReference>
<name>A0A4U6VBG4_SETVI</name>
<dbReference type="PRINTS" id="PR00625">
    <property type="entry name" value="JDOMAIN"/>
</dbReference>
<dbReference type="Gene3D" id="1.10.287.110">
    <property type="entry name" value="DnaJ domain"/>
    <property type="match status" value="1"/>
</dbReference>
<feature type="compositionally biased region" description="Low complexity" evidence="1">
    <location>
        <begin position="138"/>
        <end position="147"/>
    </location>
</feature>
<proteinExistence type="predicted"/>
<dbReference type="PANTHER" id="PTHR44743:SF10">
    <property type="entry name" value="J DOMAIN-CONTAINING PROTEIN"/>
    <property type="match status" value="1"/>
</dbReference>
<evidence type="ECO:0000256" key="1">
    <source>
        <dbReference type="SAM" id="MobiDB-lite"/>
    </source>
</evidence>
<organism evidence="3 4">
    <name type="scientific">Setaria viridis</name>
    <name type="common">Green bristlegrass</name>
    <name type="synonym">Setaria italica subsp. viridis</name>
    <dbReference type="NCBI Taxonomy" id="4556"/>
    <lineage>
        <taxon>Eukaryota</taxon>
        <taxon>Viridiplantae</taxon>
        <taxon>Streptophyta</taxon>
        <taxon>Embryophyta</taxon>
        <taxon>Tracheophyta</taxon>
        <taxon>Spermatophyta</taxon>
        <taxon>Magnoliopsida</taxon>
        <taxon>Liliopsida</taxon>
        <taxon>Poales</taxon>
        <taxon>Poaceae</taxon>
        <taxon>PACMAD clade</taxon>
        <taxon>Panicoideae</taxon>
        <taxon>Panicodae</taxon>
        <taxon>Paniceae</taxon>
        <taxon>Cenchrinae</taxon>
        <taxon>Setaria</taxon>
    </lineage>
</organism>
<feature type="domain" description="J" evidence="2">
    <location>
        <begin position="7"/>
        <end position="79"/>
    </location>
</feature>
<dbReference type="PROSITE" id="PS50076">
    <property type="entry name" value="DNAJ_2"/>
    <property type="match status" value="1"/>
</dbReference>
<dbReference type="Pfam" id="PF00226">
    <property type="entry name" value="DnaJ"/>
    <property type="match status" value="1"/>
</dbReference>
<protein>
    <recommendedName>
        <fullName evidence="2">J domain-containing protein</fullName>
    </recommendedName>
</protein>
<gene>
    <name evidence="3" type="ORF">SEVIR_3G127600v2</name>
</gene>
<evidence type="ECO:0000259" key="2">
    <source>
        <dbReference type="PROSITE" id="PS50076"/>
    </source>
</evidence>
<dbReference type="PANTHER" id="PTHR44743">
    <property type="entry name" value="PUTATIVE, EXPRESSED-RELATED"/>
    <property type="match status" value="1"/>
</dbReference>
<keyword evidence="4" id="KW-1185">Reference proteome</keyword>
<dbReference type="CDD" id="cd06257">
    <property type="entry name" value="DnaJ"/>
    <property type="match status" value="1"/>
</dbReference>
<dbReference type="Proteomes" id="UP000298652">
    <property type="component" value="Chromosome 3"/>
</dbReference>
<evidence type="ECO:0000313" key="3">
    <source>
        <dbReference type="EMBL" id="TKW25564.1"/>
    </source>
</evidence>